<dbReference type="PANTHER" id="PTHR11071:SF561">
    <property type="entry name" value="PEPTIDYL-PROLYL CIS-TRANS ISOMERASE D-RELATED"/>
    <property type="match status" value="1"/>
</dbReference>
<keyword evidence="2 3" id="KW-0413">Isomerase</keyword>
<proteinExistence type="inferred from homology"/>
<dbReference type="EC" id="5.2.1.8" evidence="3"/>
<accession>A0ABR1FJK2</accession>
<gene>
    <name evidence="5" type="ORF">SO694_00031241</name>
</gene>
<evidence type="ECO:0000256" key="3">
    <source>
        <dbReference type="RuleBase" id="RU363019"/>
    </source>
</evidence>
<dbReference type="GO" id="GO:0016853">
    <property type="term" value="F:isomerase activity"/>
    <property type="evidence" value="ECO:0007669"/>
    <property type="project" value="UniProtKB-KW"/>
</dbReference>
<evidence type="ECO:0000313" key="6">
    <source>
        <dbReference type="Proteomes" id="UP001363151"/>
    </source>
</evidence>
<dbReference type="EMBL" id="JBBJCI010000371">
    <property type="protein sequence ID" value="KAK7232065.1"/>
    <property type="molecule type" value="Genomic_DNA"/>
</dbReference>
<evidence type="ECO:0000256" key="2">
    <source>
        <dbReference type="ARBA" id="ARBA00023235"/>
    </source>
</evidence>
<feature type="chain" id="PRO_5045009183" description="Peptidyl-prolyl cis-trans isomerase" evidence="3">
    <location>
        <begin position="20"/>
        <end position="219"/>
    </location>
</feature>
<evidence type="ECO:0000313" key="5">
    <source>
        <dbReference type="EMBL" id="KAK7232065.1"/>
    </source>
</evidence>
<reference evidence="5 6" key="1">
    <citation type="submission" date="2024-03" db="EMBL/GenBank/DDBJ databases">
        <title>Aureococcus anophagefferens CCMP1851 and Kratosvirus quantuckense: Draft genome of a second virus-susceptible host strain in the model system.</title>
        <authorList>
            <person name="Chase E."/>
            <person name="Truchon A.R."/>
            <person name="Schepens W."/>
            <person name="Wilhelm S.W."/>
        </authorList>
    </citation>
    <scope>NUCLEOTIDE SEQUENCE [LARGE SCALE GENOMIC DNA]</scope>
    <source>
        <strain evidence="5 6">CCMP1851</strain>
    </source>
</reference>
<dbReference type="PRINTS" id="PR00153">
    <property type="entry name" value="CSAPPISMRASE"/>
</dbReference>
<dbReference type="InterPro" id="IPR020892">
    <property type="entry name" value="Cyclophilin-type_PPIase_CS"/>
</dbReference>
<keyword evidence="1 3" id="KW-0697">Rotamase</keyword>
<comment type="caution">
    <text evidence="5">The sequence shown here is derived from an EMBL/GenBank/DDBJ whole genome shotgun (WGS) entry which is preliminary data.</text>
</comment>
<dbReference type="Gene3D" id="2.40.100.10">
    <property type="entry name" value="Cyclophilin-like"/>
    <property type="match status" value="1"/>
</dbReference>
<keyword evidence="3" id="KW-0732">Signal</keyword>
<organism evidence="5 6">
    <name type="scientific">Aureococcus anophagefferens</name>
    <name type="common">Harmful bloom alga</name>
    <dbReference type="NCBI Taxonomy" id="44056"/>
    <lineage>
        <taxon>Eukaryota</taxon>
        <taxon>Sar</taxon>
        <taxon>Stramenopiles</taxon>
        <taxon>Ochrophyta</taxon>
        <taxon>Pelagophyceae</taxon>
        <taxon>Pelagomonadales</taxon>
        <taxon>Pelagomonadaceae</taxon>
        <taxon>Aureococcus</taxon>
    </lineage>
</organism>
<dbReference type="InterPro" id="IPR029000">
    <property type="entry name" value="Cyclophilin-like_dom_sf"/>
</dbReference>
<comment type="similarity">
    <text evidence="3">Belongs to the cyclophilin-type PPIase family.</text>
</comment>
<comment type="function">
    <text evidence="3">PPIases accelerate the folding of proteins. It catalyzes the cis-trans isomerization of proline imidic peptide bonds in oligopeptides.</text>
</comment>
<evidence type="ECO:0000259" key="4">
    <source>
        <dbReference type="PROSITE" id="PS50072"/>
    </source>
</evidence>
<dbReference type="PANTHER" id="PTHR11071">
    <property type="entry name" value="PEPTIDYL-PROLYL CIS-TRANS ISOMERASE"/>
    <property type="match status" value="1"/>
</dbReference>
<dbReference type="InterPro" id="IPR002130">
    <property type="entry name" value="Cyclophilin-type_PPIase_dom"/>
</dbReference>
<name>A0ABR1FJK2_AURAN</name>
<dbReference type="Proteomes" id="UP001363151">
    <property type="component" value="Unassembled WGS sequence"/>
</dbReference>
<keyword evidence="6" id="KW-1185">Reference proteome</keyword>
<feature type="signal peptide" evidence="3">
    <location>
        <begin position="1"/>
        <end position="19"/>
    </location>
</feature>
<dbReference type="PROSITE" id="PS00170">
    <property type="entry name" value="CSA_PPIASE_1"/>
    <property type="match status" value="1"/>
</dbReference>
<dbReference type="Pfam" id="PF00160">
    <property type="entry name" value="Pro_isomerase"/>
    <property type="match status" value="1"/>
</dbReference>
<feature type="domain" description="PPIase cyclophilin-type" evidence="4">
    <location>
        <begin position="62"/>
        <end position="218"/>
    </location>
</feature>
<comment type="catalytic activity">
    <reaction evidence="3">
        <text>[protein]-peptidylproline (omega=180) = [protein]-peptidylproline (omega=0)</text>
        <dbReference type="Rhea" id="RHEA:16237"/>
        <dbReference type="Rhea" id="RHEA-COMP:10747"/>
        <dbReference type="Rhea" id="RHEA-COMP:10748"/>
        <dbReference type="ChEBI" id="CHEBI:83833"/>
        <dbReference type="ChEBI" id="CHEBI:83834"/>
        <dbReference type="EC" id="5.2.1.8"/>
    </reaction>
</comment>
<protein>
    <recommendedName>
        <fullName evidence="3">Peptidyl-prolyl cis-trans isomerase</fullName>
        <shortName evidence="3">PPIase</shortName>
        <ecNumber evidence="3">5.2.1.8</ecNumber>
    </recommendedName>
</protein>
<dbReference type="PROSITE" id="PS50072">
    <property type="entry name" value="CSA_PPIASE_2"/>
    <property type="match status" value="1"/>
</dbReference>
<sequence>MKSAIALLLVAAARTDAFASKRRGLPAPTARRSPPSQNLKMIGGLLDGVFGQKDAEVTDTVFFDISIGDGAVERVEFGLYGSTVPKTVENFKKLCTGEPGFGYKGSKFHRIIPGFMCQGGDFTSGDGRGGKSIWGGKFDDENFDLVHNGFGTLSMANAGPNSNGSQFFICVDDTPWLNGKHVVFGKITAGGDTVAKMTDVGSANGMTSKAVKIVDCGAL</sequence>
<evidence type="ECO:0000256" key="1">
    <source>
        <dbReference type="ARBA" id="ARBA00023110"/>
    </source>
</evidence>
<dbReference type="SUPFAM" id="SSF50891">
    <property type="entry name" value="Cyclophilin-like"/>
    <property type="match status" value="1"/>
</dbReference>